<dbReference type="AlphaFoldDB" id="A0A7Z0D887"/>
<comment type="catalytic activity">
    <reaction evidence="5">
        <text>a quinone + NADH + 5 H(+)(in) = a quinol + NAD(+) + 4 H(+)(out)</text>
        <dbReference type="Rhea" id="RHEA:57888"/>
        <dbReference type="ChEBI" id="CHEBI:15378"/>
        <dbReference type="ChEBI" id="CHEBI:24646"/>
        <dbReference type="ChEBI" id="CHEBI:57540"/>
        <dbReference type="ChEBI" id="CHEBI:57945"/>
        <dbReference type="ChEBI" id="CHEBI:132124"/>
    </reaction>
</comment>
<dbReference type="NCBIfam" id="NF004741">
    <property type="entry name" value="PRK06076.1-2"/>
    <property type="match status" value="1"/>
</dbReference>
<keyword evidence="5" id="KW-0830">Ubiquinone</keyword>
<comment type="function">
    <text evidence="5">NDH-1 shuttles electrons from NADH, via FMN and iron-sulfur (Fe-S) centers, to quinones in the respiratory chain. The immediate electron acceptor for the enzyme in this species is believed to be ubiquinone. Couples the redox reaction to proton translocation (for every two electrons transferred, four hydrogen ions are translocated across the cytoplasmic membrane), and thus conserves the redox energy in a proton gradient. This subunit may bind ubiquinone.</text>
</comment>
<feature type="transmembrane region" description="Helical" evidence="5">
    <location>
        <begin position="158"/>
        <end position="175"/>
    </location>
</feature>
<feature type="transmembrane region" description="Helical" evidence="5">
    <location>
        <begin position="300"/>
        <end position="318"/>
    </location>
</feature>
<dbReference type="Pfam" id="PF00146">
    <property type="entry name" value="NADHdh"/>
    <property type="match status" value="1"/>
</dbReference>
<organism evidence="8 9">
    <name type="scientific">Naumannella cuiyingiana</name>
    <dbReference type="NCBI Taxonomy" id="1347891"/>
    <lineage>
        <taxon>Bacteria</taxon>
        <taxon>Bacillati</taxon>
        <taxon>Actinomycetota</taxon>
        <taxon>Actinomycetes</taxon>
        <taxon>Propionibacteriales</taxon>
        <taxon>Propionibacteriaceae</taxon>
        <taxon>Naumannella</taxon>
    </lineage>
</organism>
<keyword evidence="5" id="KW-1278">Translocase</keyword>
<dbReference type="HAMAP" id="MF_01350">
    <property type="entry name" value="NDH1_NuoH"/>
    <property type="match status" value="1"/>
</dbReference>
<comment type="subunit">
    <text evidence="5">NDH-1 is composed of 14 different subunits. Subunits NuoA, H, J, K, L, M, N constitute the membrane sector of the complex.</text>
</comment>
<dbReference type="Proteomes" id="UP000527616">
    <property type="component" value="Unassembled WGS sequence"/>
</dbReference>
<feature type="transmembrane region" description="Helical" evidence="5">
    <location>
        <begin position="260"/>
        <end position="280"/>
    </location>
</feature>
<comment type="similarity">
    <text evidence="5 6">Belongs to the complex I subunit 1 family.</text>
</comment>
<evidence type="ECO:0000256" key="1">
    <source>
        <dbReference type="ARBA" id="ARBA00004141"/>
    </source>
</evidence>
<keyword evidence="5" id="KW-0874">Quinone</keyword>
<evidence type="ECO:0000313" key="8">
    <source>
        <dbReference type="EMBL" id="NYI70603.1"/>
    </source>
</evidence>
<feature type="transmembrane region" description="Helical" evidence="5">
    <location>
        <begin position="118"/>
        <end position="137"/>
    </location>
</feature>
<keyword evidence="2 5" id="KW-0812">Transmembrane</keyword>
<reference evidence="8 9" key="1">
    <citation type="submission" date="2020-07" db="EMBL/GenBank/DDBJ databases">
        <title>Sequencing the genomes of 1000 actinobacteria strains.</title>
        <authorList>
            <person name="Klenk H.-P."/>
        </authorList>
    </citation>
    <scope>NUCLEOTIDE SEQUENCE [LARGE SCALE GENOMIC DNA]</scope>
    <source>
        <strain evidence="8 9">DSM 103164</strain>
    </source>
</reference>
<keyword evidence="4 5" id="KW-0472">Membrane</keyword>
<feature type="transmembrane region" description="Helical" evidence="5">
    <location>
        <begin position="6"/>
        <end position="29"/>
    </location>
</feature>
<dbReference type="GO" id="GO:0016655">
    <property type="term" value="F:oxidoreductase activity, acting on NAD(P)H, quinone or similar compound as acceptor"/>
    <property type="evidence" value="ECO:0007669"/>
    <property type="project" value="UniProtKB-UniRule"/>
</dbReference>
<dbReference type="GO" id="GO:0005886">
    <property type="term" value="C:plasma membrane"/>
    <property type="evidence" value="ECO:0007669"/>
    <property type="project" value="UniProtKB-SubCell"/>
</dbReference>
<name>A0A7Z0D887_9ACTN</name>
<evidence type="ECO:0000256" key="4">
    <source>
        <dbReference type="ARBA" id="ARBA00023136"/>
    </source>
</evidence>
<keyword evidence="5 6" id="KW-0520">NAD</keyword>
<dbReference type="InterPro" id="IPR018086">
    <property type="entry name" value="NADH_UbQ_OxRdtase_su1_CS"/>
</dbReference>
<feature type="region of interest" description="Disordered" evidence="7">
    <location>
        <begin position="402"/>
        <end position="454"/>
    </location>
</feature>
<feature type="transmembrane region" description="Helical" evidence="5">
    <location>
        <begin position="358"/>
        <end position="377"/>
    </location>
</feature>
<evidence type="ECO:0000256" key="3">
    <source>
        <dbReference type="ARBA" id="ARBA00022989"/>
    </source>
</evidence>
<proteinExistence type="inferred from homology"/>
<comment type="subcellular location">
    <subcellularLocation>
        <location evidence="5 6">Cell membrane</location>
        <topology evidence="5 6">Multi-pass membrane protein</topology>
    </subcellularLocation>
    <subcellularLocation>
        <location evidence="1">Membrane</location>
        <topology evidence="1">Multi-pass membrane protein</topology>
    </subcellularLocation>
</comment>
<evidence type="ECO:0000256" key="6">
    <source>
        <dbReference type="RuleBase" id="RU000471"/>
    </source>
</evidence>
<evidence type="ECO:0000256" key="5">
    <source>
        <dbReference type="HAMAP-Rule" id="MF_01350"/>
    </source>
</evidence>
<dbReference type="EMBL" id="JACBZS010000001">
    <property type="protein sequence ID" value="NYI70603.1"/>
    <property type="molecule type" value="Genomic_DNA"/>
</dbReference>
<dbReference type="InterPro" id="IPR001694">
    <property type="entry name" value="NADH_UbQ_OxRdtase_su1/FPO"/>
</dbReference>
<dbReference type="PROSITE" id="PS00668">
    <property type="entry name" value="COMPLEX1_ND1_2"/>
    <property type="match status" value="1"/>
</dbReference>
<evidence type="ECO:0000313" key="9">
    <source>
        <dbReference type="Proteomes" id="UP000527616"/>
    </source>
</evidence>
<evidence type="ECO:0000256" key="7">
    <source>
        <dbReference type="SAM" id="MobiDB-lite"/>
    </source>
</evidence>
<dbReference type="EC" id="7.1.1.-" evidence="5"/>
<keyword evidence="3 5" id="KW-1133">Transmembrane helix</keyword>
<feature type="transmembrane region" description="Helical" evidence="5">
    <location>
        <begin position="204"/>
        <end position="223"/>
    </location>
</feature>
<protein>
    <recommendedName>
        <fullName evidence="5">NADH-quinone oxidoreductase subunit H</fullName>
        <ecNumber evidence="5">7.1.1.-</ecNumber>
    </recommendedName>
    <alternativeName>
        <fullName evidence="5">NADH dehydrogenase I subunit H</fullName>
    </alternativeName>
    <alternativeName>
        <fullName evidence="5">NDH-1 subunit H</fullName>
    </alternativeName>
</protein>
<dbReference type="NCBIfam" id="NF004743">
    <property type="entry name" value="PRK06076.1-4"/>
    <property type="match status" value="1"/>
</dbReference>
<keyword evidence="9" id="KW-1185">Reference proteome</keyword>
<dbReference type="GO" id="GO:0009060">
    <property type="term" value="P:aerobic respiration"/>
    <property type="evidence" value="ECO:0007669"/>
    <property type="project" value="TreeGrafter"/>
</dbReference>
<comment type="caution">
    <text evidence="8">The sequence shown here is derived from an EMBL/GenBank/DDBJ whole genome shotgun (WGS) entry which is preliminary data.</text>
</comment>
<dbReference type="GO" id="GO:0048038">
    <property type="term" value="F:quinone binding"/>
    <property type="evidence" value="ECO:0007669"/>
    <property type="project" value="UniProtKB-KW"/>
</dbReference>
<dbReference type="PANTHER" id="PTHR11432">
    <property type="entry name" value="NADH DEHYDROGENASE SUBUNIT 1"/>
    <property type="match status" value="1"/>
</dbReference>
<dbReference type="PANTHER" id="PTHR11432:SF3">
    <property type="entry name" value="NADH-UBIQUINONE OXIDOREDUCTASE CHAIN 1"/>
    <property type="match status" value="1"/>
</dbReference>
<feature type="compositionally biased region" description="Basic and acidic residues" evidence="7">
    <location>
        <begin position="439"/>
        <end position="454"/>
    </location>
</feature>
<feature type="transmembrane region" description="Helical" evidence="5">
    <location>
        <begin position="75"/>
        <end position="98"/>
    </location>
</feature>
<dbReference type="PROSITE" id="PS00667">
    <property type="entry name" value="COMPLEX1_ND1_1"/>
    <property type="match status" value="1"/>
</dbReference>
<gene>
    <name evidence="5" type="primary">nuoH</name>
    <name evidence="8" type="ORF">GGQ54_001163</name>
</gene>
<evidence type="ECO:0000256" key="2">
    <source>
        <dbReference type="ARBA" id="ARBA00022692"/>
    </source>
</evidence>
<dbReference type="RefSeq" id="WP_179444543.1">
    <property type="nucleotide sequence ID" value="NZ_JACBZS010000001.1"/>
</dbReference>
<feature type="transmembrane region" description="Helical" evidence="5">
    <location>
        <begin position="330"/>
        <end position="352"/>
    </location>
</feature>
<sequence>MNDPWWLVLIKALAIFVFLLVITLFNIVFERKVVGKMQHRQGPTMNGPFGSLQSLADGMKLMFKEDFRPKNADKIVFNIAPYLIAIPAFTVFAVMPFGGEVTLPGGLTTRLQLVDTPVGVLLVLALASIGIYGIVLAGWSGGSTYSLLGGLRSSAQMISYEIAMGLSLVGVFLYAQSMSTVDIVESQAQPFVIPFLNLQTPLQGWYFALLFPSFVIYLISMVGETNRAPFDLPEAEGELVGGFHTEYSGMRFAMFFLAEYINMVTVSALATTLFLGGYLAPWPFSMIPVLNNPWLGPVWFTLKILLFIFVFVWLRGTLPRFRYDQFMKLGWYWLIPLSVIWLMMVAVLRAFWSEGPSQPLYVISAVLLIVLFAVVMFGGRGGDDETDAAADTDADGSFDAFAGGYPVPPRAGQELPELSGVLPGESVADRATGTPPRAQADDRPTDRSNEREEL</sequence>
<dbReference type="GO" id="GO:0003954">
    <property type="term" value="F:NADH dehydrogenase activity"/>
    <property type="evidence" value="ECO:0007669"/>
    <property type="project" value="TreeGrafter"/>
</dbReference>
<accession>A0A7Z0D887</accession>
<keyword evidence="5" id="KW-1003">Cell membrane</keyword>